<comment type="similarity">
    <text evidence="2">Belongs to the eukaryotic RPB7/RPC8 RNA polymerase subunit family.</text>
</comment>
<feature type="domain" description="RNA polymerase III subunit Rpc25" evidence="8">
    <location>
        <begin position="83"/>
        <end position="191"/>
    </location>
</feature>
<protein>
    <submittedName>
        <fullName evidence="9">DNA-directed RNA polymerase III complex subunit Rpc25</fullName>
    </submittedName>
</protein>
<dbReference type="PANTHER" id="PTHR12709:SF1">
    <property type="entry name" value="DNA-DIRECTED RNA POLYMERASE III SUBUNIT RPC8"/>
    <property type="match status" value="1"/>
</dbReference>
<dbReference type="CDD" id="cd04330">
    <property type="entry name" value="RNAP_III_Rpc25_N"/>
    <property type="match status" value="1"/>
</dbReference>
<evidence type="ECO:0000256" key="5">
    <source>
        <dbReference type="ARBA" id="ARBA00023242"/>
    </source>
</evidence>
<dbReference type="CDD" id="cd22860">
    <property type="entry name" value="PDRG1"/>
    <property type="match status" value="1"/>
</dbReference>
<dbReference type="InterPro" id="IPR013238">
    <property type="entry name" value="RNA_pol_III_Rbc25"/>
</dbReference>
<dbReference type="Pfam" id="PF08292">
    <property type="entry name" value="RNA_pol_Rbc25"/>
    <property type="match status" value="1"/>
</dbReference>
<name>A0A9W7ZZ20_9FUNG</name>
<evidence type="ECO:0000259" key="8">
    <source>
        <dbReference type="Pfam" id="PF08292"/>
    </source>
</evidence>
<accession>A0A9W7ZZ20</accession>
<gene>
    <name evidence="9" type="primary">rpc25</name>
    <name evidence="9" type="ORF">H4219_003891</name>
</gene>
<keyword evidence="6" id="KW-0175">Coiled coil</keyword>
<dbReference type="GO" id="GO:0006384">
    <property type="term" value="P:transcription initiation at RNA polymerase III promoter"/>
    <property type="evidence" value="ECO:0007669"/>
    <property type="project" value="TreeGrafter"/>
</dbReference>
<organism evidence="9 10">
    <name type="scientific">Mycoemilia scoparia</name>
    <dbReference type="NCBI Taxonomy" id="417184"/>
    <lineage>
        <taxon>Eukaryota</taxon>
        <taxon>Fungi</taxon>
        <taxon>Fungi incertae sedis</taxon>
        <taxon>Zoopagomycota</taxon>
        <taxon>Kickxellomycotina</taxon>
        <taxon>Kickxellomycetes</taxon>
        <taxon>Kickxellales</taxon>
        <taxon>Kickxellaceae</taxon>
        <taxon>Mycoemilia</taxon>
    </lineage>
</organism>
<keyword evidence="4" id="KW-0804">Transcription</keyword>
<dbReference type="Gene3D" id="2.40.50.140">
    <property type="entry name" value="Nucleic acid-binding proteins"/>
    <property type="match status" value="1"/>
</dbReference>
<dbReference type="SUPFAM" id="SSF88798">
    <property type="entry name" value="N-terminal, heterodimerisation domain of RBP7 (RpoE)"/>
    <property type="match status" value="1"/>
</dbReference>
<dbReference type="InterPro" id="IPR036898">
    <property type="entry name" value="RNA_pol_Rpb7-like_N_sf"/>
</dbReference>
<feature type="coiled-coil region" evidence="6">
    <location>
        <begin position="268"/>
        <end position="295"/>
    </location>
</feature>
<dbReference type="InterPro" id="IPR012340">
    <property type="entry name" value="NA-bd_OB-fold"/>
</dbReference>
<dbReference type="SUPFAM" id="SSF50249">
    <property type="entry name" value="Nucleic acid-binding proteins"/>
    <property type="match status" value="1"/>
</dbReference>
<evidence type="ECO:0000256" key="3">
    <source>
        <dbReference type="ARBA" id="ARBA00022478"/>
    </source>
</evidence>
<dbReference type="Pfam" id="PF03876">
    <property type="entry name" value="SHS2_Rpb7-N"/>
    <property type="match status" value="1"/>
</dbReference>
<keyword evidence="5" id="KW-0539">Nucleus</keyword>
<keyword evidence="3 9" id="KW-0240">DNA-directed RNA polymerase</keyword>
<feature type="domain" description="RNA polymerase Rpb7-like N-terminal" evidence="7">
    <location>
        <begin position="8"/>
        <end position="56"/>
    </location>
</feature>
<evidence type="ECO:0000256" key="2">
    <source>
        <dbReference type="ARBA" id="ARBA00009307"/>
    </source>
</evidence>
<sequence length="300" mass="34358">MYILSRVRDNLKILPEAFGKSREDAIRDEVNKKYSNRVLHDVGLCICLFDIEEMGDEFLEPTEGNVWVKTTFRLLVFRPILGEVLVGKIRSASPAGLKVSLGFFDDVIIPEDLLPENRVFDSNEGVWIWKLDGNDFYMDVDETIRVRVVDEAFIDANPPRQNPNNTAEPAPMPPPYAITCTIAEEGLGLTSCYSTTNRPWDMDIIEAQAQVETLAEDILTDKQLSVDYDKRRNENRQAIRALKKPDFGKKATLNMGEFFIDLPKTKAIKIVEEDQKELEKAINDVRDRIKEKTQKLYNLE</sequence>
<dbReference type="Gene3D" id="3.30.1490.120">
    <property type="entry name" value="RNA polymerase Rpb7-like, N-terminal domain"/>
    <property type="match status" value="1"/>
</dbReference>
<feature type="non-terminal residue" evidence="9">
    <location>
        <position position="300"/>
    </location>
</feature>
<comment type="caution">
    <text evidence="9">The sequence shown here is derived from an EMBL/GenBank/DDBJ whole genome shotgun (WGS) entry which is preliminary data.</text>
</comment>
<reference evidence="9" key="1">
    <citation type="submission" date="2022-07" db="EMBL/GenBank/DDBJ databases">
        <title>Phylogenomic reconstructions and comparative analyses of Kickxellomycotina fungi.</title>
        <authorList>
            <person name="Reynolds N.K."/>
            <person name="Stajich J.E."/>
            <person name="Barry K."/>
            <person name="Grigoriev I.V."/>
            <person name="Crous P."/>
            <person name="Smith M.E."/>
        </authorList>
    </citation>
    <scope>NUCLEOTIDE SEQUENCE</scope>
    <source>
        <strain evidence="9">NBRC 100468</strain>
    </source>
</reference>
<evidence type="ECO:0000313" key="10">
    <source>
        <dbReference type="Proteomes" id="UP001150538"/>
    </source>
</evidence>
<proteinExistence type="inferred from homology"/>
<keyword evidence="10" id="KW-1185">Reference proteome</keyword>
<dbReference type="InterPro" id="IPR045113">
    <property type="entry name" value="Rpb7-like"/>
</dbReference>
<dbReference type="InterPro" id="IPR005576">
    <property type="entry name" value="Rpb7-like_N"/>
</dbReference>
<comment type="subcellular location">
    <subcellularLocation>
        <location evidence="1">Nucleus</location>
    </subcellularLocation>
</comment>
<dbReference type="PANTHER" id="PTHR12709">
    <property type="entry name" value="DNA-DIRECTED RNA POLYMERASE II, III"/>
    <property type="match status" value="1"/>
</dbReference>
<dbReference type="OrthoDB" id="10256606at2759"/>
<dbReference type="EMBL" id="JANBPU010000109">
    <property type="protein sequence ID" value="KAJ1916271.1"/>
    <property type="molecule type" value="Genomic_DNA"/>
</dbReference>
<dbReference type="GO" id="GO:0005666">
    <property type="term" value="C:RNA polymerase III complex"/>
    <property type="evidence" value="ECO:0007669"/>
    <property type="project" value="TreeGrafter"/>
</dbReference>
<dbReference type="AlphaFoldDB" id="A0A9W7ZZ20"/>
<evidence type="ECO:0000256" key="6">
    <source>
        <dbReference type="SAM" id="Coils"/>
    </source>
</evidence>
<evidence type="ECO:0000259" key="7">
    <source>
        <dbReference type="Pfam" id="PF03876"/>
    </source>
</evidence>
<evidence type="ECO:0000256" key="1">
    <source>
        <dbReference type="ARBA" id="ARBA00004123"/>
    </source>
</evidence>
<dbReference type="Proteomes" id="UP001150538">
    <property type="component" value="Unassembled WGS sequence"/>
</dbReference>
<evidence type="ECO:0000313" key="9">
    <source>
        <dbReference type="EMBL" id="KAJ1916271.1"/>
    </source>
</evidence>
<evidence type="ECO:0000256" key="4">
    <source>
        <dbReference type="ARBA" id="ARBA00023163"/>
    </source>
</evidence>